<name>A0A6G4X9L4_9ACTN</name>
<comment type="caution">
    <text evidence="1">The sequence shown here is derived from an EMBL/GenBank/DDBJ whole genome shotgun (WGS) entry which is preliminary data.</text>
</comment>
<gene>
    <name evidence="1" type="ORF">G5C65_34475</name>
</gene>
<protein>
    <recommendedName>
        <fullName evidence="3">Lipoprotein</fullName>
    </recommendedName>
</protein>
<dbReference type="Proteomes" id="UP000477722">
    <property type="component" value="Unassembled WGS sequence"/>
</dbReference>
<accession>A0A6G4X9L4</accession>
<proteinExistence type="predicted"/>
<dbReference type="PROSITE" id="PS51257">
    <property type="entry name" value="PROKAR_LIPOPROTEIN"/>
    <property type="match status" value="1"/>
</dbReference>
<dbReference type="RefSeq" id="WP_165303001.1">
    <property type="nucleotide sequence ID" value="NZ_JAAKZZ010000700.1"/>
</dbReference>
<dbReference type="AlphaFoldDB" id="A0A6G4X9L4"/>
<reference evidence="1 2" key="1">
    <citation type="submission" date="2020-02" db="EMBL/GenBank/DDBJ databases">
        <title>Whole-genome analyses of novel actinobacteria.</title>
        <authorList>
            <person name="Sahin N."/>
            <person name="Tatar D."/>
        </authorList>
    </citation>
    <scope>NUCLEOTIDE SEQUENCE [LARGE SCALE GENOMIC DNA]</scope>
    <source>
        <strain evidence="1 2">SB3404</strain>
    </source>
</reference>
<keyword evidence="2" id="KW-1185">Reference proteome</keyword>
<sequence>MKIPARAAALPLCISAVVVITGCSSKETLSGPDTFCRTPVKSSAISPLLPKGEDLRQKYSKMRSEVGAFCNLGVDDKQVLHATVLYYKKKPEPVDWKSIASMYDHGATRSVSFSGTAMIAPEKAIIRAKCDSASEHMQFVLRLNGDRVDESPTGYKKLQRFANDFVPNVTKKYGCTS</sequence>
<organism evidence="1 2">
    <name type="scientific">Streptomyces boncukensis</name>
    <dbReference type="NCBI Taxonomy" id="2711219"/>
    <lineage>
        <taxon>Bacteria</taxon>
        <taxon>Bacillati</taxon>
        <taxon>Actinomycetota</taxon>
        <taxon>Actinomycetes</taxon>
        <taxon>Kitasatosporales</taxon>
        <taxon>Streptomycetaceae</taxon>
        <taxon>Streptomyces</taxon>
    </lineage>
</organism>
<evidence type="ECO:0000313" key="1">
    <source>
        <dbReference type="EMBL" id="NGO73351.1"/>
    </source>
</evidence>
<evidence type="ECO:0008006" key="3">
    <source>
        <dbReference type="Google" id="ProtNLM"/>
    </source>
</evidence>
<dbReference type="EMBL" id="JAAKZZ010000700">
    <property type="protein sequence ID" value="NGO73351.1"/>
    <property type="molecule type" value="Genomic_DNA"/>
</dbReference>
<evidence type="ECO:0000313" key="2">
    <source>
        <dbReference type="Proteomes" id="UP000477722"/>
    </source>
</evidence>